<dbReference type="AlphaFoldDB" id="A0A1R4HHZ0"/>
<evidence type="ECO:0000313" key="2">
    <source>
        <dbReference type="EMBL" id="SJM95631.1"/>
    </source>
</evidence>
<dbReference type="EMBL" id="FUKJ01000430">
    <property type="protein sequence ID" value="SJM95631.1"/>
    <property type="molecule type" value="Genomic_DNA"/>
</dbReference>
<keyword evidence="1" id="KW-0472">Membrane</keyword>
<keyword evidence="1" id="KW-0812">Transmembrane</keyword>
<sequence>MQQFKTFGCDVMSEYEKSKTARRIAAVVYLLVLGFILGGTYLSQRQKQASGQANPAMQQGGLSHLGERSVSLLNFDFKENPL</sequence>
<organism evidence="2 3">
    <name type="scientific">Crenothrix polyspora</name>
    <dbReference type="NCBI Taxonomy" id="360316"/>
    <lineage>
        <taxon>Bacteria</taxon>
        <taxon>Pseudomonadati</taxon>
        <taxon>Pseudomonadota</taxon>
        <taxon>Gammaproteobacteria</taxon>
        <taxon>Methylococcales</taxon>
        <taxon>Crenotrichaceae</taxon>
        <taxon>Crenothrix</taxon>
    </lineage>
</organism>
<keyword evidence="3" id="KW-1185">Reference proteome</keyword>
<proteinExistence type="predicted"/>
<gene>
    <name evidence="2" type="ORF">CRENPOLYSF2_650008</name>
</gene>
<evidence type="ECO:0000313" key="3">
    <source>
        <dbReference type="Proteomes" id="UP000195442"/>
    </source>
</evidence>
<keyword evidence="1" id="KW-1133">Transmembrane helix</keyword>
<protein>
    <submittedName>
        <fullName evidence="2">Uncharacterized protein</fullName>
    </submittedName>
</protein>
<reference evidence="3" key="1">
    <citation type="submission" date="2017-02" db="EMBL/GenBank/DDBJ databases">
        <authorList>
            <person name="Daims H."/>
        </authorList>
    </citation>
    <scope>NUCLEOTIDE SEQUENCE [LARGE SCALE GENOMIC DNA]</scope>
</reference>
<evidence type="ECO:0000256" key="1">
    <source>
        <dbReference type="SAM" id="Phobius"/>
    </source>
</evidence>
<accession>A0A1R4HHZ0</accession>
<dbReference type="Proteomes" id="UP000195442">
    <property type="component" value="Unassembled WGS sequence"/>
</dbReference>
<feature type="transmembrane region" description="Helical" evidence="1">
    <location>
        <begin position="24"/>
        <end position="42"/>
    </location>
</feature>
<name>A0A1R4HHZ0_9GAMM</name>